<dbReference type="EMBL" id="CP013002">
    <property type="protein sequence ID" value="ALL14891.1"/>
    <property type="molecule type" value="Genomic_DNA"/>
</dbReference>
<dbReference type="STRING" id="69395.AQ619_16810"/>
<dbReference type="InterPro" id="IPR004843">
    <property type="entry name" value="Calcineurin-like_PHP"/>
</dbReference>
<reference evidence="2 3" key="1">
    <citation type="submission" date="2015-10" db="EMBL/GenBank/DDBJ databases">
        <title>Conservation of the essential genome among Caulobacter and Brevundimonas species.</title>
        <authorList>
            <person name="Scott D."/>
            <person name="Ely B."/>
        </authorList>
    </citation>
    <scope>NUCLEOTIDE SEQUENCE [LARGE SCALE GENOMIC DNA]</scope>
    <source>
        <strain evidence="2 3">CB4</strain>
    </source>
</reference>
<accession>A0A0P0P3D3</accession>
<name>A0A0P0P3D3_9CAUL</name>
<evidence type="ECO:0000313" key="2">
    <source>
        <dbReference type="EMBL" id="ALL14891.1"/>
    </source>
</evidence>
<dbReference type="GO" id="GO:0008803">
    <property type="term" value="F:bis(5'-nucleosyl)-tetraphosphatase (symmetrical) activity"/>
    <property type="evidence" value="ECO:0007669"/>
    <property type="project" value="TreeGrafter"/>
</dbReference>
<evidence type="ECO:0000259" key="1">
    <source>
        <dbReference type="Pfam" id="PF00149"/>
    </source>
</evidence>
<sequence length="264" mass="28942">MKFKFFRSKPQPVAAMASTGGRVVYAIGDIHGYLDLLDDLLDLIARDFAGLGRTDRPVLVFVGDYVDRGPASRGVVDRLIALVTASAQQGGFEVRALMGNHEQTMLSFLDNAEAGAAWIEFGGGETLTSYGVTRPVGRVDQEAWRDIQAHFQAQVPTSHVAFLQGLELSARYGDYLFVHAGVRPGVPLDRQTPEDLMWIRNDFLAQPHRLACVVVHGHTPDEEPFIGPDRINIDTGAYATGVLTAVRLIDGAPFILQARKSRRT</sequence>
<dbReference type="GO" id="GO:0016791">
    <property type="term" value="F:phosphatase activity"/>
    <property type="evidence" value="ECO:0007669"/>
    <property type="project" value="TreeGrafter"/>
</dbReference>
<protein>
    <recommendedName>
        <fullName evidence="1">Calcineurin-like phosphoesterase domain-containing protein</fullName>
    </recommendedName>
</protein>
<dbReference type="PANTHER" id="PTHR42850:SF4">
    <property type="entry name" value="ZINC-DEPENDENT ENDOPOLYPHOSPHATASE"/>
    <property type="match status" value="1"/>
</dbReference>
<dbReference type="Pfam" id="PF00149">
    <property type="entry name" value="Metallophos"/>
    <property type="match status" value="1"/>
</dbReference>
<proteinExistence type="predicted"/>
<dbReference type="SUPFAM" id="SSF56300">
    <property type="entry name" value="Metallo-dependent phosphatases"/>
    <property type="match status" value="1"/>
</dbReference>
<dbReference type="Gene3D" id="3.60.21.10">
    <property type="match status" value="1"/>
</dbReference>
<dbReference type="InterPro" id="IPR050126">
    <property type="entry name" value="Ap4A_hydrolase"/>
</dbReference>
<evidence type="ECO:0000313" key="3">
    <source>
        <dbReference type="Proteomes" id="UP000056905"/>
    </source>
</evidence>
<feature type="domain" description="Calcineurin-like phosphoesterase" evidence="1">
    <location>
        <begin position="24"/>
        <end position="222"/>
    </location>
</feature>
<gene>
    <name evidence="2" type="ORF">AQ619_16810</name>
</gene>
<dbReference type="GO" id="GO:0110154">
    <property type="term" value="P:RNA decapping"/>
    <property type="evidence" value="ECO:0007669"/>
    <property type="project" value="TreeGrafter"/>
</dbReference>
<dbReference type="RefSeq" id="WP_062150352.1">
    <property type="nucleotide sequence ID" value="NZ_CP013002.1"/>
</dbReference>
<dbReference type="OrthoDB" id="9807890at2"/>
<organism evidence="2 3">
    <name type="scientific">Caulobacter henricii</name>
    <dbReference type="NCBI Taxonomy" id="69395"/>
    <lineage>
        <taxon>Bacteria</taxon>
        <taxon>Pseudomonadati</taxon>
        <taxon>Pseudomonadota</taxon>
        <taxon>Alphaproteobacteria</taxon>
        <taxon>Caulobacterales</taxon>
        <taxon>Caulobacteraceae</taxon>
        <taxon>Caulobacter</taxon>
    </lineage>
</organism>
<dbReference type="AlphaFoldDB" id="A0A0P0P3D3"/>
<keyword evidence="3" id="KW-1185">Reference proteome</keyword>
<dbReference type="KEGG" id="chq:AQ619_16810"/>
<dbReference type="PANTHER" id="PTHR42850">
    <property type="entry name" value="METALLOPHOSPHOESTERASE"/>
    <property type="match status" value="1"/>
</dbReference>
<dbReference type="CDD" id="cd00144">
    <property type="entry name" value="MPP_PPP_family"/>
    <property type="match status" value="1"/>
</dbReference>
<dbReference type="GO" id="GO:0005737">
    <property type="term" value="C:cytoplasm"/>
    <property type="evidence" value="ECO:0007669"/>
    <property type="project" value="TreeGrafter"/>
</dbReference>
<dbReference type="InterPro" id="IPR029052">
    <property type="entry name" value="Metallo-depent_PP-like"/>
</dbReference>
<dbReference type="Proteomes" id="UP000056905">
    <property type="component" value="Chromosome"/>
</dbReference>